<gene>
    <name evidence="1" type="ordered locus">Cpin_0113</name>
</gene>
<sequence length="98" mass="10698">MEHHYDTVANAINALKSQGFTVDFNLEGNYLVNGVHKIALSEFNIVDVYRYEGDTDPSDEAAVYAIASADGVKGVLVTAYGPSADTLSEEMLEKLKIR</sequence>
<dbReference type="KEGG" id="cpi:Cpin_0113"/>
<evidence type="ECO:0000313" key="2">
    <source>
        <dbReference type="Proteomes" id="UP000002215"/>
    </source>
</evidence>
<dbReference type="Proteomes" id="UP000002215">
    <property type="component" value="Chromosome"/>
</dbReference>
<name>A0A979FYT6_CHIPD</name>
<protein>
    <recommendedName>
        <fullName evidence="3">Phosphoribosylpyrophosphate synthetase</fullName>
    </recommendedName>
</protein>
<proteinExistence type="predicted"/>
<evidence type="ECO:0008006" key="3">
    <source>
        <dbReference type="Google" id="ProtNLM"/>
    </source>
</evidence>
<reference evidence="2" key="1">
    <citation type="submission" date="2009-08" db="EMBL/GenBank/DDBJ databases">
        <title>The complete genome of Chitinophaga pinensis DSM 2588.</title>
        <authorList>
            <consortium name="US DOE Joint Genome Institute (JGI-PGF)"/>
            <person name="Lucas S."/>
            <person name="Copeland A."/>
            <person name="Lapidus A."/>
            <person name="Glavina del Rio T."/>
            <person name="Dalin E."/>
            <person name="Tice H."/>
            <person name="Bruce D."/>
            <person name="Goodwin L."/>
            <person name="Pitluck S."/>
            <person name="Kyrpides N."/>
            <person name="Mavromatis K."/>
            <person name="Ivanova N."/>
            <person name="Mikhailova N."/>
            <person name="Sims D."/>
            <person name="Meinche L."/>
            <person name="Brettin T."/>
            <person name="Detter J.C."/>
            <person name="Han C."/>
            <person name="Larimer F."/>
            <person name="Land M."/>
            <person name="Hauser L."/>
            <person name="Markowitz V."/>
            <person name="Cheng J.-F."/>
            <person name="Hugenholtz P."/>
            <person name="Woyke T."/>
            <person name="Wu D."/>
            <person name="Spring S."/>
            <person name="Klenk H.-P."/>
            <person name="Eisen J.A."/>
        </authorList>
    </citation>
    <scope>NUCLEOTIDE SEQUENCE [LARGE SCALE GENOMIC DNA]</scope>
    <source>
        <strain evidence="2">ATCC 43595 / DSM 2588 / LMG 13176 / NBRC 15968 / NCIMB 11800 / UQM 2034</strain>
    </source>
</reference>
<dbReference type="EMBL" id="CP001699">
    <property type="protein sequence ID" value="ACU57616.1"/>
    <property type="molecule type" value="Genomic_DNA"/>
</dbReference>
<evidence type="ECO:0000313" key="1">
    <source>
        <dbReference type="EMBL" id="ACU57616.1"/>
    </source>
</evidence>
<dbReference type="RefSeq" id="WP_012787792.1">
    <property type="nucleotide sequence ID" value="NC_013132.1"/>
</dbReference>
<dbReference type="AlphaFoldDB" id="A0A979FYT6"/>
<reference evidence="1 2" key="2">
    <citation type="journal article" date="2010" name="Stand. Genomic Sci.">
        <title>Complete genome sequence of Chitinophaga pinensis type strain (UQM 2034).</title>
        <authorList>
            <person name="Glavina Del Rio T."/>
            <person name="Abt B."/>
            <person name="Spring S."/>
            <person name="Lapidus A."/>
            <person name="Nolan M."/>
            <person name="Tice H."/>
            <person name="Copeland A."/>
            <person name="Cheng J.F."/>
            <person name="Chen F."/>
            <person name="Bruce D."/>
            <person name="Goodwin L."/>
            <person name="Pitluck S."/>
            <person name="Ivanova N."/>
            <person name="Mavromatis K."/>
            <person name="Mikhailova N."/>
            <person name="Pati A."/>
            <person name="Chen A."/>
            <person name="Palaniappan K."/>
            <person name="Land M."/>
            <person name="Hauser L."/>
            <person name="Chang Y.J."/>
            <person name="Jeffries C.D."/>
            <person name="Chain P."/>
            <person name="Saunders E."/>
            <person name="Detter J.C."/>
            <person name="Brettin T."/>
            <person name="Rohde M."/>
            <person name="Goker M."/>
            <person name="Bristow J."/>
            <person name="Eisen J.A."/>
            <person name="Markowitz V."/>
            <person name="Hugenholtz P."/>
            <person name="Kyrpides N.C."/>
            <person name="Klenk H.P."/>
            <person name="Lucas S."/>
        </authorList>
    </citation>
    <scope>NUCLEOTIDE SEQUENCE [LARGE SCALE GENOMIC DNA]</scope>
    <source>
        <strain evidence="2">ATCC 43595 / DSM 2588 / LMG 13176 / NBRC 15968 / NCIMB 11800 / UQM 2034</strain>
    </source>
</reference>
<dbReference type="OrthoDB" id="8418771at2"/>
<organism evidence="1 2">
    <name type="scientific">Chitinophaga pinensis (strain ATCC 43595 / DSM 2588 / LMG 13176 / NBRC 15968 / NCIMB 11800 / UQM 2034)</name>
    <dbReference type="NCBI Taxonomy" id="485918"/>
    <lineage>
        <taxon>Bacteria</taxon>
        <taxon>Pseudomonadati</taxon>
        <taxon>Bacteroidota</taxon>
        <taxon>Chitinophagia</taxon>
        <taxon>Chitinophagales</taxon>
        <taxon>Chitinophagaceae</taxon>
        <taxon>Chitinophaga</taxon>
    </lineage>
</organism>
<accession>A0A979FYT6</accession>